<dbReference type="EMBL" id="JABMIG020000029">
    <property type="protein sequence ID" value="KAL3801082.1"/>
    <property type="molecule type" value="Genomic_DNA"/>
</dbReference>
<feature type="region of interest" description="Disordered" evidence="1">
    <location>
        <begin position="1"/>
        <end position="43"/>
    </location>
</feature>
<protein>
    <submittedName>
        <fullName evidence="2">Uncharacterized protein</fullName>
    </submittedName>
</protein>
<name>A0ABD3QLQ1_9STRA</name>
<comment type="caution">
    <text evidence="2">The sequence shown here is derived from an EMBL/GenBank/DDBJ whole genome shotgun (WGS) entry which is preliminary data.</text>
</comment>
<organism evidence="2 3">
    <name type="scientific">Cyclotella cryptica</name>
    <dbReference type="NCBI Taxonomy" id="29204"/>
    <lineage>
        <taxon>Eukaryota</taxon>
        <taxon>Sar</taxon>
        <taxon>Stramenopiles</taxon>
        <taxon>Ochrophyta</taxon>
        <taxon>Bacillariophyta</taxon>
        <taxon>Coscinodiscophyceae</taxon>
        <taxon>Thalassiosirophycidae</taxon>
        <taxon>Stephanodiscales</taxon>
        <taxon>Stephanodiscaceae</taxon>
        <taxon>Cyclotella</taxon>
    </lineage>
</organism>
<evidence type="ECO:0000313" key="2">
    <source>
        <dbReference type="EMBL" id="KAL3801082.1"/>
    </source>
</evidence>
<feature type="compositionally biased region" description="Polar residues" evidence="1">
    <location>
        <begin position="263"/>
        <end position="277"/>
    </location>
</feature>
<gene>
    <name evidence="2" type="ORF">HJC23_002375</name>
</gene>
<reference evidence="2 3" key="1">
    <citation type="journal article" date="2020" name="G3 (Bethesda)">
        <title>Improved Reference Genome for Cyclotella cryptica CCMP332, a Model for Cell Wall Morphogenesis, Salinity Adaptation, and Lipid Production in Diatoms (Bacillariophyta).</title>
        <authorList>
            <person name="Roberts W.R."/>
            <person name="Downey K.M."/>
            <person name="Ruck E.C."/>
            <person name="Traller J.C."/>
            <person name="Alverson A.J."/>
        </authorList>
    </citation>
    <scope>NUCLEOTIDE SEQUENCE [LARGE SCALE GENOMIC DNA]</scope>
    <source>
        <strain evidence="2 3">CCMP332</strain>
    </source>
</reference>
<dbReference type="AlphaFoldDB" id="A0ABD3QLQ1"/>
<feature type="region of interest" description="Disordered" evidence="1">
    <location>
        <begin position="263"/>
        <end position="325"/>
    </location>
</feature>
<accession>A0ABD3QLQ1</accession>
<evidence type="ECO:0000313" key="3">
    <source>
        <dbReference type="Proteomes" id="UP001516023"/>
    </source>
</evidence>
<feature type="region of interest" description="Disordered" evidence="1">
    <location>
        <begin position="55"/>
        <end position="85"/>
    </location>
</feature>
<feature type="compositionally biased region" description="Polar residues" evidence="1">
    <location>
        <begin position="18"/>
        <end position="36"/>
    </location>
</feature>
<keyword evidence="3" id="KW-1185">Reference proteome</keyword>
<sequence>MDAPSSPRSPPVFPRNRGTLQSSRPVRECSSLSGHSAASVRHRAAWHDWNDVSWPRETMSSPMTAETSSPEAEAEDSSLLTAGRESRRPIAMAALDRIPSGDIISPLQLSPRRTSFSPPLYPRNNRARAASHDVILNINDVLPRFNVELAERIGSITDEDVLSFSQSRSFSTPDRLVGSSARRMTRERANTCPRPQRRVEWEERRGNSRDSLAAYQALDAGSAPLEGSGGDDGIIGGITRSRANACPQDTLEQDVYVNDQNESGAANSTVEQSTQVDATRGQRRPVVSSPLTSSMATTAPPLTITSPARRLNSTPLAPNSPLQVPPTNNNQAIASSALTPFLARPPPRNQSCIFRINHNLMKALMLLSLYMLLAYTWKHDLQFRYKSTEINYGLSEYWNGAIPSPGNARGEKIGRETRKLFNDDADDDFKVKLMKGDTVPTGGGVGSAAGEFSTVEKKKRRPALSHARSISDSSSVMGVTSRRAQRMVVPRGEILSESWWSLSRIAWLFVWMGFTLPIVELGWREMRHQFRVLSLRRLRSLRSSSSLRDL</sequence>
<feature type="compositionally biased region" description="Polar residues" evidence="1">
    <location>
        <begin position="303"/>
        <end position="325"/>
    </location>
</feature>
<evidence type="ECO:0000256" key="1">
    <source>
        <dbReference type="SAM" id="MobiDB-lite"/>
    </source>
</evidence>
<feature type="compositionally biased region" description="Basic and acidic residues" evidence="1">
    <location>
        <begin position="197"/>
        <end position="208"/>
    </location>
</feature>
<proteinExistence type="predicted"/>
<feature type="region of interest" description="Disordered" evidence="1">
    <location>
        <begin position="186"/>
        <end position="208"/>
    </location>
</feature>
<dbReference type="Proteomes" id="UP001516023">
    <property type="component" value="Unassembled WGS sequence"/>
</dbReference>